<dbReference type="SUPFAM" id="SSF47459">
    <property type="entry name" value="HLH, helix-loop-helix DNA-binding domain"/>
    <property type="match status" value="1"/>
</dbReference>
<dbReference type="PROSITE" id="PS50888">
    <property type="entry name" value="BHLH"/>
    <property type="match status" value="1"/>
</dbReference>
<reference evidence="9 10" key="1">
    <citation type="submission" date="2019-12" db="EMBL/GenBank/DDBJ databases">
        <authorList>
            <person name="Alioto T."/>
            <person name="Alioto T."/>
            <person name="Gomez Garrido J."/>
        </authorList>
    </citation>
    <scope>NUCLEOTIDE SEQUENCE [LARGE SCALE GENOMIC DNA]</scope>
</reference>
<evidence type="ECO:0000256" key="5">
    <source>
        <dbReference type="ARBA" id="ARBA00023163"/>
    </source>
</evidence>
<keyword evidence="10" id="KW-1185">Reference proteome</keyword>
<evidence type="ECO:0000259" key="8">
    <source>
        <dbReference type="PROSITE" id="PS50888"/>
    </source>
</evidence>
<keyword evidence="4" id="KW-0238">DNA-binding</keyword>
<evidence type="ECO:0000313" key="9">
    <source>
        <dbReference type="EMBL" id="CAA2982546.1"/>
    </source>
</evidence>
<dbReference type="InterPro" id="IPR036638">
    <property type="entry name" value="HLH_DNA-bd_sf"/>
</dbReference>
<feature type="region of interest" description="Disordered" evidence="7">
    <location>
        <begin position="316"/>
        <end position="337"/>
    </location>
</feature>
<dbReference type="GO" id="GO:0000978">
    <property type="term" value="F:RNA polymerase II cis-regulatory region sequence-specific DNA binding"/>
    <property type="evidence" value="ECO:0007669"/>
    <property type="project" value="TreeGrafter"/>
</dbReference>
<proteinExistence type="predicted"/>
<comment type="caution">
    <text evidence="9">The sequence shown here is derived from an EMBL/GenBank/DDBJ whole genome shotgun (WGS) entry which is preliminary data.</text>
</comment>
<dbReference type="SMART" id="SM00353">
    <property type="entry name" value="HLH"/>
    <property type="match status" value="1"/>
</dbReference>
<feature type="domain" description="BHLH" evidence="8">
    <location>
        <begin position="251"/>
        <end position="300"/>
    </location>
</feature>
<accession>A0A8S0RRM6</accession>
<keyword evidence="6" id="KW-0539">Nucleus</keyword>
<comment type="subcellular location">
    <subcellularLocation>
        <location evidence="1">Nucleus</location>
    </subcellularLocation>
</comment>
<feature type="compositionally biased region" description="Basic and acidic residues" evidence="7">
    <location>
        <begin position="324"/>
        <end position="337"/>
    </location>
</feature>
<evidence type="ECO:0000256" key="1">
    <source>
        <dbReference type="ARBA" id="ARBA00004123"/>
    </source>
</evidence>
<dbReference type="Proteomes" id="UP000594638">
    <property type="component" value="Unassembled WGS sequence"/>
</dbReference>
<evidence type="ECO:0000256" key="4">
    <source>
        <dbReference type="ARBA" id="ARBA00023125"/>
    </source>
</evidence>
<dbReference type="InterPro" id="IPR045843">
    <property type="entry name" value="IND-like"/>
</dbReference>
<sequence length="371" mass="41244">MAEELIQGGVCGGNWWNPARSLFGNSLPCSSTINDMGSFGWPNDEVVNDSKRTWSGDKSNSDSDGQKFQQPVIDHWNQNFLQENGISEGDYSHIKQVNQNSDMNYQQQTGIDCPQINHMDWNSKNFSTDDQNPPFILNSASDSYTSSFLQTLFDTDSDQPQQYLSDSTPAINFSSTTNYQVKSKEFLPPLSKQKPVSHLQFSDSMPFLGTSNDFRASLFASTQAQLSPTLNPLRSESKKTSTEQAFKRSRIETPSPLPTFKVRKEKLGDRITALQQLVSPFGKTDTASVLQEAIEYIKFLHGQVSVLSTSYLKNESPVRGQQAADKHKDKEGPTHDLKSRGLCLAPILSTFSVAAESASDFWNPTFGGTFS</sequence>
<comment type="subunit">
    <text evidence="2">Homodimer.</text>
</comment>
<dbReference type="GO" id="GO:0046983">
    <property type="term" value="F:protein dimerization activity"/>
    <property type="evidence" value="ECO:0007669"/>
    <property type="project" value="InterPro"/>
</dbReference>
<dbReference type="AlphaFoldDB" id="A0A8S0RRM6"/>
<evidence type="ECO:0000256" key="3">
    <source>
        <dbReference type="ARBA" id="ARBA00023015"/>
    </source>
</evidence>
<organism evidence="9 10">
    <name type="scientific">Olea europaea subsp. europaea</name>
    <dbReference type="NCBI Taxonomy" id="158383"/>
    <lineage>
        <taxon>Eukaryota</taxon>
        <taxon>Viridiplantae</taxon>
        <taxon>Streptophyta</taxon>
        <taxon>Embryophyta</taxon>
        <taxon>Tracheophyta</taxon>
        <taxon>Spermatophyta</taxon>
        <taxon>Magnoliopsida</taxon>
        <taxon>eudicotyledons</taxon>
        <taxon>Gunneridae</taxon>
        <taxon>Pentapetalae</taxon>
        <taxon>asterids</taxon>
        <taxon>lamiids</taxon>
        <taxon>Lamiales</taxon>
        <taxon>Oleaceae</taxon>
        <taxon>Oleeae</taxon>
        <taxon>Olea</taxon>
    </lineage>
</organism>
<protein>
    <submittedName>
        <fullName evidence="9">Transcription factor bHLH112-like</fullName>
    </submittedName>
</protein>
<evidence type="ECO:0000256" key="2">
    <source>
        <dbReference type="ARBA" id="ARBA00011738"/>
    </source>
</evidence>
<dbReference type="GO" id="GO:0000981">
    <property type="term" value="F:DNA-binding transcription factor activity, RNA polymerase II-specific"/>
    <property type="evidence" value="ECO:0007669"/>
    <property type="project" value="TreeGrafter"/>
</dbReference>
<dbReference type="Gene3D" id="4.10.280.10">
    <property type="entry name" value="Helix-loop-helix DNA-binding domain"/>
    <property type="match status" value="1"/>
</dbReference>
<dbReference type="PANTHER" id="PTHR16223">
    <property type="entry name" value="TRANSCRIPTION FACTOR BHLH83-RELATED"/>
    <property type="match status" value="1"/>
</dbReference>
<dbReference type="OrthoDB" id="673975at2759"/>
<evidence type="ECO:0000256" key="6">
    <source>
        <dbReference type="ARBA" id="ARBA00023242"/>
    </source>
</evidence>
<feature type="compositionally biased region" description="Basic and acidic residues" evidence="7">
    <location>
        <begin position="235"/>
        <end position="248"/>
    </location>
</feature>
<dbReference type="FunFam" id="4.10.280.10:FF:000032">
    <property type="entry name" value="Transcription factor bHLH123 family"/>
    <property type="match status" value="1"/>
</dbReference>
<dbReference type="InterPro" id="IPR045239">
    <property type="entry name" value="bHLH95_bHLH"/>
</dbReference>
<keyword evidence="5" id="KW-0804">Transcription</keyword>
<feature type="region of interest" description="Disordered" evidence="7">
    <location>
        <begin position="229"/>
        <end position="248"/>
    </location>
</feature>
<dbReference type="CDD" id="cd11393">
    <property type="entry name" value="bHLH_AtbHLH_like"/>
    <property type="match status" value="1"/>
</dbReference>
<dbReference type="EMBL" id="CACTIH010003699">
    <property type="protein sequence ID" value="CAA2982546.1"/>
    <property type="molecule type" value="Genomic_DNA"/>
</dbReference>
<dbReference type="Gramene" id="OE9A020007T2">
    <property type="protein sequence ID" value="OE9A020007C2"/>
    <property type="gene ID" value="OE9A020007"/>
</dbReference>
<dbReference type="PANTHER" id="PTHR16223:SF238">
    <property type="entry name" value="TRANSCRIPTION FACTOR BHLH114"/>
    <property type="match status" value="1"/>
</dbReference>
<evidence type="ECO:0000256" key="7">
    <source>
        <dbReference type="SAM" id="MobiDB-lite"/>
    </source>
</evidence>
<name>A0A8S0RRM6_OLEEU</name>
<dbReference type="GO" id="GO:0005634">
    <property type="term" value="C:nucleus"/>
    <property type="evidence" value="ECO:0007669"/>
    <property type="project" value="UniProtKB-SubCell"/>
</dbReference>
<keyword evidence="3" id="KW-0805">Transcription regulation</keyword>
<dbReference type="InterPro" id="IPR011598">
    <property type="entry name" value="bHLH_dom"/>
</dbReference>
<evidence type="ECO:0000313" key="10">
    <source>
        <dbReference type="Proteomes" id="UP000594638"/>
    </source>
</evidence>
<gene>
    <name evidence="9" type="ORF">OLEA9_A020007</name>
</gene>